<feature type="signal peptide" evidence="16">
    <location>
        <begin position="1"/>
        <end position="27"/>
    </location>
</feature>
<evidence type="ECO:0000256" key="13">
    <source>
        <dbReference type="HAMAP-Rule" id="MF_01398"/>
    </source>
</evidence>
<dbReference type="CDD" id="cd06503">
    <property type="entry name" value="ATP-synt_Fo_b"/>
    <property type="match status" value="1"/>
</dbReference>
<evidence type="ECO:0000256" key="14">
    <source>
        <dbReference type="RuleBase" id="RU003848"/>
    </source>
</evidence>
<keyword evidence="8 13" id="KW-0472">Membrane</keyword>
<dbReference type="EMBL" id="BMZS01000008">
    <property type="protein sequence ID" value="GHD55780.1"/>
    <property type="molecule type" value="Genomic_DNA"/>
</dbReference>
<keyword evidence="6 13" id="KW-1133">Transmembrane helix</keyword>
<reference evidence="17" key="1">
    <citation type="journal article" date="2014" name="Int. J. Syst. Evol. Microbiol.">
        <title>Complete genome sequence of Corynebacterium casei LMG S-19264T (=DSM 44701T), isolated from a smear-ripened cheese.</title>
        <authorList>
            <consortium name="US DOE Joint Genome Institute (JGI-PGF)"/>
            <person name="Walter F."/>
            <person name="Albersmeier A."/>
            <person name="Kalinowski J."/>
            <person name="Ruckert C."/>
        </authorList>
    </citation>
    <scope>NUCLEOTIDE SEQUENCE</scope>
    <source>
        <strain evidence="17">KCTC 42651</strain>
    </source>
</reference>
<evidence type="ECO:0000256" key="5">
    <source>
        <dbReference type="ARBA" id="ARBA00022781"/>
    </source>
</evidence>
<dbReference type="HAMAP" id="MF_01398">
    <property type="entry name" value="ATP_synth_b_bprime"/>
    <property type="match status" value="1"/>
</dbReference>
<protein>
    <recommendedName>
        <fullName evidence="13">ATP synthase subunit b</fullName>
    </recommendedName>
    <alternativeName>
        <fullName evidence="13">ATP synthase F(0) sector subunit b</fullName>
    </alternativeName>
    <alternativeName>
        <fullName evidence="13">ATPase subunit I</fullName>
    </alternativeName>
    <alternativeName>
        <fullName evidence="13">F-type ATPase subunit b</fullName>
        <shortName evidence="13">F-ATPase subunit b</shortName>
    </alternativeName>
</protein>
<dbReference type="InterPro" id="IPR002146">
    <property type="entry name" value="ATP_synth_b/b'su_bac/chlpt"/>
</dbReference>
<proteinExistence type="inferred from homology"/>
<evidence type="ECO:0000256" key="11">
    <source>
        <dbReference type="ARBA" id="ARBA00025614"/>
    </source>
</evidence>
<dbReference type="AlphaFoldDB" id="A0A919CQL9"/>
<dbReference type="GO" id="GO:0046961">
    <property type="term" value="F:proton-transporting ATPase activity, rotational mechanism"/>
    <property type="evidence" value="ECO:0007669"/>
    <property type="project" value="TreeGrafter"/>
</dbReference>
<dbReference type="Proteomes" id="UP000630353">
    <property type="component" value="Unassembled WGS sequence"/>
</dbReference>
<keyword evidence="13" id="KW-1003">Cell membrane</keyword>
<keyword evidence="18" id="KW-1185">Reference proteome</keyword>
<comment type="subunit">
    <text evidence="13">F-type ATPases have 2 components, F(1) - the catalytic core - and F(0) - the membrane proton channel. F(1) has five subunits: alpha(3), beta(3), gamma(1), delta(1), epsilon(1). F(0) has three main subunits: a(1), b(2) and c(10-14). The alpha and beta chains form an alternating ring which encloses part of the gamma chain. F(1) is attached to F(0) by a central stalk formed by the gamma and epsilon chains, while a peripheral stalk is formed by the delta and b chains.</text>
</comment>
<keyword evidence="9 13" id="KW-0066">ATP synthesis</keyword>
<evidence type="ECO:0000256" key="8">
    <source>
        <dbReference type="ARBA" id="ARBA00023136"/>
    </source>
</evidence>
<evidence type="ECO:0000256" key="12">
    <source>
        <dbReference type="ARBA" id="ARBA00037847"/>
    </source>
</evidence>
<keyword evidence="4 13" id="KW-0812">Transmembrane</keyword>
<evidence type="ECO:0000256" key="10">
    <source>
        <dbReference type="ARBA" id="ARBA00025198"/>
    </source>
</evidence>
<keyword evidence="16" id="KW-0732">Signal</keyword>
<dbReference type="GO" id="GO:0046933">
    <property type="term" value="F:proton-transporting ATP synthase activity, rotational mechanism"/>
    <property type="evidence" value="ECO:0007669"/>
    <property type="project" value="UniProtKB-UniRule"/>
</dbReference>
<keyword evidence="2 13" id="KW-0813">Transport</keyword>
<dbReference type="InterPro" id="IPR050059">
    <property type="entry name" value="ATP_synthase_B_chain"/>
</dbReference>
<feature type="chain" id="PRO_5037318076" description="ATP synthase subunit b" evidence="16">
    <location>
        <begin position="28"/>
        <end position="202"/>
    </location>
</feature>
<gene>
    <name evidence="13" type="primary">atpF</name>
    <name evidence="17" type="ORF">GCM10017083_35110</name>
</gene>
<dbReference type="GO" id="GO:0005886">
    <property type="term" value="C:plasma membrane"/>
    <property type="evidence" value="ECO:0007669"/>
    <property type="project" value="UniProtKB-SubCell"/>
</dbReference>
<comment type="subcellular location">
    <subcellularLocation>
        <location evidence="13">Cell membrane</location>
        <topology evidence="13">Single-pass membrane protein</topology>
    </subcellularLocation>
    <subcellularLocation>
        <location evidence="12">Endomembrane system</location>
        <topology evidence="12">Single-pass membrane protein</topology>
    </subcellularLocation>
</comment>
<reference evidence="17" key="2">
    <citation type="submission" date="2020-09" db="EMBL/GenBank/DDBJ databases">
        <authorList>
            <person name="Sun Q."/>
            <person name="Kim S."/>
        </authorList>
    </citation>
    <scope>NUCLEOTIDE SEQUENCE</scope>
    <source>
        <strain evidence="17">KCTC 42651</strain>
    </source>
</reference>
<comment type="similarity">
    <text evidence="1 13 14">Belongs to the ATPase B chain family.</text>
</comment>
<comment type="function">
    <text evidence="11">Component of the F(0) channel, it forms part of the peripheral stalk, linking F(1) to F(0). The b'-subunit is a diverged and duplicated form of b found in plants and photosynthetic bacteria.</text>
</comment>
<keyword evidence="5 13" id="KW-0375">Hydrogen ion transport</keyword>
<sequence length="202" mass="21256">MKCYAWLRGSALGTAVLAGLTALPALAASEGGDGHGGGGLPQLDVHTYPTQIFWLVVTFVVLYLIMSKVALPRIAEVLEERQERIADDIETAERLRSEAAAVQAEYEQALADARGKAQEMFRETNDALAKEHAEAEAEAAKKVARKTKTAETRIAKQRAEALESLRTVASETAAAATAKLIGVQPSAEAVDKAVEAAAGGGA</sequence>
<name>A0A919CQL9_9PROT</name>
<evidence type="ECO:0000256" key="2">
    <source>
        <dbReference type="ARBA" id="ARBA00022448"/>
    </source>
</evidence>
<dbReference type="GO" id="GO:0045259">
    <property type="term" value="C:proton-transporting ATP synthase complex"/>
    <property type="evidence" value="ECO:0007669"/>
    <property type="project" value="UniProtKB-KW"/>
</dbReference>
<accession>A0A919CQL9</accession>
<evidence type="ECO:0000256" key="7">
    <source>
        <dbReference type="ARBA" id="ARBA00023065"/>
    </source>
</evidence>
<evidence type="ECO:0000256" key="3">
    <source>
        <dbReference type="ARBA" id="ARBA00022547"/>
    </source>
</evidence>
<keyword evidence="15" id="KW-0175">Coiled coil</keyword>
<dbReference type="Pfam" id="PF00430">
    <property type="entry name" value="ATP-synt_B"/>
    <property type="match status" value="1"/>
</dbReference>
<evidence type="ECO:0000256" key="6">
    <source>
        <dbReference type="ARBA" id="ARBA00022989"/>
    </source>
</evidence>
<dbReference type="RefSeq" id="WP_229837352.1">
    <property type="nucleotide sequence ID" value="NZ_BMZS01000008.1"/>
</dbReference>
<dbReference type="PANTHER" id="PTHR33445">
    <property type="entry name" value="ATP SYNTHASE SUBUNIT B', CHLOROPLASTIC"/>
    <property type="match status" value="1"/>
</dbReference>
<evidence type="ECO:0000256" key="4">
    <source>
        <dbReference type="ARBA" id="ARBA00022692"/>
    </source>
</evidence>
<evidence type="ECO:0000313" key="17">
    <source>
        <dbReference type="EMBL" id="GHD55780.1"/>
    </source>
</evidence>
<evidence type="ECO:0000256" key="9">
    <source>
        <dbReference type="ARBA" id="ARBA00023310"/>
    </source>
</evidence>
<evidence type="ECO:0000256" key="15">
    <source>
        <dbReference type="SAM" id="Coils"/>
    </source>
</evidence>
<feature type="transmembrane region" description="Helical" evidence="13">
    <location>
        <begin position="51"/>
        <end position="71"/>
    </location>
</feature>
<comment type="caution">
    <text evidence="17">The sequence shown here is derived from an EMBL/GenBank/DDBJ whole genome shotgun (WGS) entry which is preliminary data.</text>
</comment>
<evidence type="ECO:0000313" key="18">
    <source>
        <dbReference type="Proteomes" id="UP000630353"/>
    </source>
</evidence>
<dbReference type="PANTHER" id="PTHR33445:SF1">
    <property type="entry name" value="ATP SYNTHASE SUBUNIT B"/>
    <property type="match status" value="1"/>
</dbReference>
<keyword evidence="3 13" id="KW-0138">CF(0)</keyword>
<dbReference type="Gene3D" id="6.10.250.1580">
    <property type="match status" value="1"/>
</dbReference>
<evidence type="ECO:0000256" key="16">
    <source>
        <dbReference type="SAM" id="SignalP"/>
    </source>
</evidence>
<dbReference type="GO" id="GO:0012505">
    <property type="term" value="C:endomembrane system"/>
    <property type="evidence" value="ECO:0007669"/>
    <property type="project" value="UniProtKB-SubCell"/>
</dbReference>
<organism evidence="17 18">
    <name type="scientific">Thalassobaculum fulvum</name>
    <dbReference type="NCBI Taxonomy" id="1633335"/>
    <lineage>
        <taxon>Bacteria</taxon>
        <taxon>Pseudomonadati</taxon>
        <taxon>Pseudomonadota</taxon>
        <taxon>Alphaproteobacteria</taxon>
        <taxon>Rhodospirillales</taxon>
        <taxon>Thalassobaculaceae</taxon>
        <taxon>Thalassobaculum</taxon>
    </lineage>
</organism>
<comment type="function">
    <text evidence="10 13">F(1)F(0) ATP synthase produces ATP from ADP in the presence of a proton or sodium gradient. F-type ATPases consist of two structural domains, F(1) containing the extramembraneous catalytic core and F(0) containing the membrane proton channel, linked together by a central stalk and a peripheral stalk. During catalysis, ATP synthesis in the catalytic domain of F(1) is coupled via a rotary mechanism of the central stalk subunits to proton translocation.</text>
</comment>
<evidence type="ECO:0000256" key="1">
    <source>
        <dbReference type="ARBA" id="ARBA00005513"/>
    </source>
</evidence>
<feature type="coiled-coil region" evidence="15">
    <location>
        <begin position="75"/>
        <end position="150"/>
    </location>
</feature>
<keyword evidence="7 13" id="KW-0406">Ion transport</keyword>